<proteinExistence type="predicted"/>
<evidence type="ECO:0000313" key="2">
    <source>
        <dbReference type="Proteomes" id="UP000005522"/>
    </source>
</evidence>
<evidence type="ECO:0000313" key="1">
    <source>
        <dbReference type="EMBL" id="AIA54568.1"/>
    </source>
</evidence>
<dbReference type="EMBL" id="CP005986">
    <property type="protein sequence ID" value="AIA54568.1"/>
    <property type="molecule type" value="Genomic_DNA"/>
</dbReference>
<organism evidence="1 2">
    <name type="scientific">Acidithiobacillus caldus (strain ATCC 51756 / DSM 8584 / KU)</name>
    <dbReference type="NCBI Taxonomy" id="637389"/>
    <lineage>
        <taxon>Bacteria</taxon>
        <taxon>Pseudomonadati</taxon>
        <taxon>Pseudomonadota</taxon>
        <taxon>Acidithiobacillia</taxon>
        <taxon>Acidithiobacillales</taxon>
        <taxon>Acidithiobacillaceae</taxon>
        <taxon>Acidithiobacillus</taxon>
    </lineage>
</organism>
<protein>
    <submittedName>
        <fullName evidence="1">Uncharacterized protein</fullName>
    </submittedName>
</protein>
<name>A0A059ZST6_ACICK</name>
<dbReference type="AlphaFoldDB" id="A0A059ZST6"/>
<gene>
    <name evidence="1" type="ORF">Acaty_c0688</name>
</gene>
<dbReference type="HOGENOM" id="CLU_3323406_0_0_6"/>
<sequence length="38" mass="4102">MSVKDLSVCQHQNSLHLVTLCAQAAKKGGQSLPSFRAF</sequence>
<dbReference type="KEGG" id="acz:Acaty_c0688"/>
<dbReference type="Proteomes" id="UP000005522">
    <property type="component" value="Chromosome"/>
</dbReference>
<accession>A0A059ZST6</accession>
<reference evidence="1 2" key="1">
    <citation type="journal article" date="2009" name="J. Bacteriol.">
        <title>Draft genome sequence of the extremely acidophilic bacterium Acidithiobacillus caldus ATCC 51756 reveals metabolic versatility in the genus Acidithiobacillus.</title>
        <authorList>
            <person name="Valdes J."/>
            <person name="Quatrini R."/>
            <person name="Hallberg K."/>
            <person name="Dopson M."/>
            <person name="Valenzuela P.D."/>
            <person name="Holmes D.S."/>
        </authorList>
    </citation>
    <scope>NUCLEOTIDE SEQUENCE [LARGE SCALE GENOMIC DNA]</scope>
    <source>
        <strain evidence="2">ATCC 51756 / DSM 8584 / KU</strain>
    </source>
</reference>